<evidence type="ECO:0000256" key="1">
    <source>
        <dbReference type="ARBA" id="ARBA00004141"/>
    </source>
</evidence>
<dbReference type="InterPro" id="IPR004089">
    <property type="entry name" value="MCPsignal_dom"/>
</dbReference>
<dbReference type="PROSITE" id="PS50111">
    <property type="entry name" value="CHEMOTAXIS_TRANSDUC_2"/>
    <property type="match status" value="1"/>
</dbReference>
<dbReference type="SMART" id="SM00304">
    <property type="entry name" value="HAMP"/>
    <property type="match status" value="1"/>
</dbReference>
<accession>A0ABZ0Q9L7</accession>
<dbReference type="CDD" id="cd11386">
    <property type="entry name" value="MCP_signal"/>
    <property type="match status" value="1"/>
</dbReference>
<dbReference type="InterPro" id="IPR003660">
    <property type="entry name" value="HAMP_dom"/>
</dbReference>
<dbReference type="Gene3D" id="1.10.287.950">
    <property type="entry name" value="Methyl-accepting chemotaxis protein"/>
    <property type="match status" value="1"/>
</dbReference>
<evidence type="ECO:0000256" key="2">
    <source>
        <dbReference type="ARBA" id="ARBA00022692"/>
    </source>
</evidence>
<proteinExistence type="inferred from homology"/>
<keyword evidence="4 8" id="KW-0472">Membrane</keyword>
<dbReference type="SUPFAM" id="SSF58104">
    <property type="entry name" value="Methyl-accepting chemotaxis protein (MCP) signaling domain"/>
    <property type="match status" value="1"/>
</dbReference>
<feature type="transmembrane region" description="Helical" evidence="8">
    <location>
        <begin position="12"/>
        <end position="31"/>
    </location>
</feature>
<evidence type="ECO:0000259" key="9">
    <source>
        <dbReference type="PROSITE" id="PS50111"/>
    </source>
</evidence>
<comment type="subcellular location">
    <subcellularLocation>
        <location evidence="1">Membrane</location>
        <topology evidence="1">Multi-pass membrane protein</topology>
    </subcellularLocation>
</comment>
<dbReference type="PANTHER" id="PTHR32089:SF119">
    <property type="entry name" value="METHYL-ACCEPTING CHEMOTAXIS PROTEIN CTPL"/>
    <property type="match status" value="1"/>
</dbReference>
<evidence type="ECO:0000259" key="10">
    <source>
        <dbReference type="PROSITE" id="PS50885"/>
    </source>
</evidence>
<evidence type="ECO:0000256" key="6">
    <source>
        <dbReference type="ARBA" id="ARBA00029447"/>
    </source>
</evidence>
<comment type="similarity">
    <text evidence="6">Belongs to the methyl-accepting chemotaxis (MCP) protein family.</text>
</comment>
<evidence type="ECO:0000256" key="8">
    <source>
        <dbReference type="SAM" id="Phobius"/>
    </source>
</evidence>
<protein>
    <submittedName>
        <fullName evidence="11">Methyl-accepting chemotaxis protein</fullName>
    </submittedName>
</protein>
<evidence type="ECO:0000256" key="4">
    <source>
        <dbReference type="ARBA" id="ARBA00023136"/>
    </source>
</evidence>
<feature type="transmembrane region" description="Helical" evidence="8">
    <location>
        <begin position="272"/>
        <end position="293"/>
    </location>
</feature>
<dbReference type="PROSITE" id="PS50885">
    <property type="entry name" value="HAMP"/>
    <property type="match status" value="1"/>
</dbReference>
<dbReference type="CDD" id="cd06225">
    <property type="entry name" value="HAMP"/>
    <property type="match status" value="1"/>
</dbReference>
<dbReference type="RefSeq" id="WP_261892945.1">
    <property type="nucleotide sequence ID" value="NZ_AP024895.1"/>
</dbReference>
<organism evidence="11 12">
    <name type="scientific">Vibrio porteresiae DSM 19223</name>
    <dbReference type="NCBI Taxonomy" id="1123496"/>
    <lineage>
        <taxon>Bacteria</taxon>
        <taxon>Pseudomonadati</taxon>
        <taxon>Pseudomonadota</taxon>
        <taxon>Gammaproteobacteria</taxon>
        <taxon>Vibrionales</taxon>
        <taxon>Vibrionaceae</taxon>
        <taxon>Vibrio</taxon>
    </lineage>
</organism>
<sequence length="626" mass="68146">MDVIKLSQKQKITAFIVVLCIGFIALGGYAAHSLKGMSSQYQQSNDITSGVVGLHSTQSQLLTLAAERDDLTSSQVNSALKELDALVTEVTHDADFLKGIGLHDDSKQLMSAVESFDLSFRPWLSTKAELGFSVDEGKLGQLKSLETQIEKKIDETGMVTVMSDFQAMIKTQQNYLLKPSEQNLKLFNRAMFSFINTSNSYAMLNLYQKEIDQYKSVFKRVAELNELVKGHEQKLIESEAAARSVIASISQNIEKLSAKYQGQAAQTGNTTLWSVLIACAVLALVTISIFMMLSMSLTRSLAQTKRVLEQLSEGDLSQRMSLTNNPNDEFNQLAIAINDSCEHLGGLVRKVQENSRALSGDAATLNRGIDQQALSQSEVIGQTQLLASATEEVSVTTQEVSNSLEFVAEMSKSSNQAAEEGAKVIAAAIGSLEDIGKILNSAASHIQQLEQASTKVDTVMEIINGIAEQTNLLALNAAIEAARAGEQGRGFAVVADEVRSLAVRTVDAVSDITLTIKTMKDESAEVIQYITQSQNSMSIGQQRGLEAIEAMRLITQKADEAASQTEVIFASMKELATTSQSMADNMVQISSAMKSLEEGNEQIRQTSREVDKRSTNLNDDCQRFAI</sequence>
<dbReference type="PANTHER" id="PTHR32089">
    <property type="entry name" value="METHYL-ACCEPTING CHEMOTAXIS PROTEIN MCPB"/>
    <property type="match status" value="1"/>
</dbReference>
<dbReference type="EMBL" id="CP138203">
    <property type="protein sequence ID" value="WPC73137.1"/>
    <property type="molecule type" value="Genomic_DNA"/>
</dbReference>
<feature type="domain" description="Methyl-accepting transducer" evidence="9">
    <location>
        <begin position="354"/>
        <end position="597"/>
    </location>
</feature>
<dbReference type="Pfam" id="PF00672">
    <property type="entry name" value="HAMP"/>
    <property type="match status" value="1"/>
</dbReference>
<evidence type="ECO:0000256" key="7">
    <source>
        <dbReference type="PROSITE-ProRule" id="PRU00284"/>
    </source>
</evidence>
<evidence type="ECO:0000313" key="11">
    <source>
        <dbReference type="EMBL" id="WPC73137.1"/>
    </source>
</evidence>
<feature type="domain" description="HAMP" evidence="10">
    <location>
        <begin position="295"/>
        <end position="349"/>
    </location>
</feature>
<gene>
    <name evidence="11" type="ORF">R8Z52_13560</name>
</gene>
<evidence type="ECO:0000256" key="3">
    <source>
        <dbReference type="ARBA" id="ARBA00022989"/>
    </source>
</evidence>
<evidence type="ECO:0000313" key="12">
    <source>
        <dbReference type="Proteomes" id="UP001304071"/>
    </source>
</evidence>
<reference evidence="11 12" key="1">
    <citation type="submission" date="2023-11" db="EMBL/GenBank/DDBJ databases">
        <title>Plant-associative lifestyle of Vibrio porteresiae and its evolutionary dynamics.</title>
        <authorList>
            <person name="Rameshkumar N."/>
            <person name="Kirti K."/>
        </authorList>
    </citation>
    <scope>NUCLEOTIDE SEQUENCE [LARGE SCALE GENOMIC DNA]</scope>
    <source>
        <strain evidence="11 12">MSSRF30</strain>
    </source>
</reference>
<dbReference type="Pfam" id="PF00015">
    <property type="entry name" value="MCPsignal"/>
    <property type="match status" value="1"/>
</dbReference>
<name>A0ABZ0Q9L7_9VIBR</name>
<keyword evidence="2 8" id="KW-0812">Transmembrane</keyword>
<evidence type="ECO:0000256" key="5">
    <source>
        <dbReference type="ARBA" id="ARBA00023224"/>
    </source>
</evidence>
<dbReference type="SMART" id="SM00283">
    <property type="entry name" value="MA"/>
    <property type="match status" value="1"/>
</dbReference>
<keyword evidence="5 7" id="KW-0807">Transducer</keyword>
<keyword evidence="12" id="KW-1185">Reference proteome</keyword>
<dbReference type="Proteomes" id="UP001304071">
    <property type="component" value="Chromosome 1"/>
</dbReference>
<keyword evidence="3 8" id="KW-1133">Transmembrane helix</keyword>